<keyword evidence="1" id="KW-0812">Transmembrane</keyword>
<proteinExistence type="predicted"/>
<evidence type="ECO:0000313" key="3">
    <source>
        <dbReference type="Proteomes" id="UP000317728"/>
    </source>
</evidence>
<name>A0AB73TXY1_MYCCH</name>
<dbReference type="Proteomes" id="UP000317728">
    <property type="component" value="Chromosome"/>
</dbReference>
<organism evidence="2 3">
    <name type="scientific">Mycobacteroides chelonae</name>
    <name type="common">Mycobacterium chelonae</name>
    <dbReference type="NCBI Taxonomy" id="1774"/>
    <lineage>
        <taxon>Bacteria</taxon>
        <taxon>Bacillati</taxon>
        <taxon>Actinomycetota</taxon>
        <taxon>Actinomycetes</taxon>
        <taxon>Mycobacteriales</taxon>
        <taxon>Mycobacteriaceae</taxon>
        <taxon>Mycobacteroides</taxon>
    </lineage>
</organism>
<reference evidence="2 3" key="1">
    <citation type="submission" date="2019-06" db="EMBL/GenBank/DDBJ databases">
        <title>Whole geneome sequnce of Mycobacteroides chelonae M77 isolated from bovine milk from Meghalaya, India.</title>
        <authorList>
            <person name="Vise E."/>
            <person name="Das S."/>
            <person name="Garg A."/>
            <person name="Ghatak S."/>
            <person name="Shakuntala I."/>
            <person name="Milton A.A.P."/>
            <person name="Karam A."/>
            <person name="Sanjukta R."/>
            <person name="Puro K."/>
            <person name="Sen A."/>
        </authorList>
    </citation>
    <scope>NUCLEOTIDE SEQUENCE [LARGE SCALE GENOMIC DNA]</scope>
    <source>
        <strain evidence="2 3">M77</strain>
    </source>
</reference>
<accession>A0AB73TXY1</accession>
<sequence length="74" mass="8308">MGEWELWQTAKRLSRVTINERSKLTEQVTGWRPKGFWQYAAISPFVAYEAVSAVLLLILLVVSIPASCASVPSR</sequence>
<dbReference type="RefSeq" id="WP_232785745.1">
    <property type="nucleotide sequence ID" value="NZ_CP041150.1"/>
</dbReference>
<dbReference type="EMBL" id="CP041150">
    <property type="protein sequence ID" value="QDF69394.1"/>
    <property type="molecule type" value="Genomic_DNA"/>
</dbReference>
<evidence type="ECO:0000313" key="2">
    <source>
        <dbReference type="EMBL" id="QDF69394.1"/>
    </source>
</evidence>
<keyword evidence="1" id="KW-1133">Transmembrane helix</keyword>
<evidence type="ECO:0000256" key="1">
    <source>
        <dbReference type="SAM" id="Phobius"/>
    </source>
</evidence>
<protein>
    <submittedName>
        <fullName evidence="2">Uncharacterized protein</fullName>
    </submittedName>
</protein>
<feature type="transmembrane region" description="Helical" evidence="1">
    <location>
        <begin position="45"/>
        <end position="68"/>
    </location>
</feature>
<keyword evidence="1" id="KW-0472">Membrane</keyword>
<gene>
    <name evidence="2" type="ORF">FJK96_03870</name>
</gene>
<dbReference type="AlphaFoldDB" id="A0AB73TXY1"/>